<dbReference type="EMBL" id="SUNH01000014">
    <property type="protein sequence ID" value="TJZ83910.1"/>
    <property type="molecule type" value="Genomic_DNA"/>
</dbReference>
<reference evidence="3 4" key="1">
    <citation type="submission" date="2019-04" db="EMBL/GenBank/DDBJ databases">
        <authorList>
            <person name="Li J."/>
        </authorList>
    </citation>
    <scope>NUCLEOTIDE SEQUENCE [LARGE SCALE GENOMIC DNA]</scope>
    <source>
        <strain evidence="3 4">CCTCC AB2016182</strain>
    </source>
</reference>
<name>A0A4U0QQU7_9RHOB</name>
<protein>
    <submittedName>
        <fullName evidence="3">Sulfatase</fullName>
    </submittedName>
</protein>
<keyword evidence="4" id="KW-1185">Reference proteome</keyword>
<sequence>MIRRALTVAAALAVLHALIALPPRPDQLGWLAWARPTPELAVLLLLALALGRGLAGTALRLAVTAVLGLVSVLKVADLAMLESLGRRFNPVADLPLIDASVRLIAGSIGVPAATAAVVGAVLATLLIVVSLWWAMGVLLRLAPARIGLRGVALAFGVLALAATATVPRHGIAAFAPATASFAIDRTQLANRTITELRRFREMALVDDTAGLADPLGLIDRDVLIIYLESYGRTSFDTPIFADLHLPTLRTAQTVLEERGLAMASGFLTSPTHGGQSWLAHGTLSNGLWINDQTRYQAALASGRQTLFHRAAQAGFRTAAVMPAIVRPWPEASTMGFQRILAAPDLGYRGLPFNWVTMPDQFTLAATDRLLRDGSDPRRLFAQIALISSHAPWTPVPRMLDWDQLGDGTVFNEMAQEGDPPNVLWRDRDRVREHYRDTIDYTLQAVLDYAARQGDTPPLMLLVGDHQAASSIGLDDRRQVPMHVIGPPHLVERTLGWGLTPGLIPDPASPVIDMERLRDMFLRNFSGGADVAPA</sequence>
<evidence type="ECO:0000313" key="3">
    <source>
        <dbReference type="EMBL" id="TJZ83910.1"/>
    </source>
</evidence>
<organism evidence="3 4">
    <name type="scientific">Paracoccus hibiscisoli</name>
    <dbReference type="NCBI Taxonomy" id="2023261"/>
    <lineage>
        <taxon>Bacteria</taxon>
        <taxon>Pseudomonadati</taxon>
        <taxon>Pseudomonadota</taxon>
        <taxon>Alphaproteobacteria</taxon>
        <taxon>Rhodobacterales</taxon>
        <taxon>Paracoccaceae</taxon>
        <taxon>Paracoccus</taxon>
    </lineage>
</organism>
<accession>A0A4U0QQU7</accession>
<feature type="transmembrane region" description="Helical" evidence="1">
    <location>
        <begin position="58"/>
        <end position="81"/>
    </location>
</feature>
<evidence type="ECO:0000259" key="2">
    <source>
        <dbReference type="Pfam" id="PF00884"/>
    </source>
</evidence>
<feature type="transmembrane region" description="Helical" evidence="1">
    <location>
        <begin position="30"/>
        <end position="51"/>
    </location>
</feature>
<feature type="domain" description="Sulfatase N-terminal" evidence="2">
    <location>
        <begin position="290"/>
        <end position="469"/>
    </location>
</feature>
<comment type="caution">
    <text evidence="3">The sequence shown here is derived from an EMBL/GenBank/DDBJ whole genome shotgun (WGS) entry which is preliminary data.</text>
</comment>
<keyword evidence="1" id="KW-0472">Membrane</keyword>
<keyword evidence="1" id="KW-0812">Transmembrane</keyword>
<evidence type="ECO:0000313" key="4">
    <source>
        <dbReference type="Proteomes" id="UP000306223"/>
    </source>
</evidence>
<dbReference type="SUPFAM" id="SSF53649">
    <property type="entry name" value="Alkaline phosphatase-like"/>
    <property type="match status" value="1"/>
</dbReference>
<dbReference type="Pfam" id="PF00884">
    <property type="entry name" value="Sulfatase"/>
    <property type="match status" value="1"/>
</dbReference>
<evidence type="ECO:0000256" key="1">
    <source>
        <dbReference type="SAM" id="Phobius"/>
    </source>
</evidence>
<proteinExistence type="predicted"/>
<dbReference type="AlphaFoldDB" id="A0A4U0QQU7"/>
<keyword evidence="1" id="KW-1133">Transmembrane helix</keyword>
<feature type="transmembrane region" description="Helical" evidence="1">
    <location>
        <begin position="101"/>
        <end position="134"/>
    </location>
</feature>
<dbReference type="InterPro" id="IPR000917">
    <property type="entry name" value="Sulfatase_N"/>
</dbReference>
<dbReference type="Gene3D" id="3.40.720.10">
    <property type="entry name" value="Alkaline Phosphatase, subunit A"/>
    <property type="match status" value="1"/>
</dbReference>
<dbReference type="OrthoDB" id="1376015at2"/>
<dbReference type="Proteomes" id="UP000306223">
    <property type="component" value="Unassembled WGS sequence"/>
</dbReference>
<feature type="transmembrane region" description="Helical" evidence="1">
    <location>
        <begin position="146"/>
        <end position="166"/>
    </location>
</feature>
<gene>
    <name evidence="3" type="ORF">FA740_10745</name>
</gene>
<dbReference type="InterPro" id="IPR017850">
    <property type="entry name" value="Alkaline_phosphatase_core_sf"/>
</dbReference>
<dbReference type="RefSeq" id="WP_136856779.1">
    <property type="nucleotide sequence ID" value="NZ_SUNH01000014.1"/>
</dbReference>